<evidence type="ECO:0000313" key="2">
    <source>
        <dbReference type="EMBL" id="MBQ0935536.1"/>
    </source>
</evidence>
<dbReference type="SMART" id="SM00260">
    <property type="entry name" value="CheW"/>
    <property type="match status" value="1"/>
</dbReference>
<dbReference type="EMBL" id="JAGQDG010000003">
    <property type="protein sequence ID" value="MBQ0935536.1"/>
    <property type="molecule type" value="Genomic_DNA"/>
</dbReference>
<reference evidence="2 3" key="1">
    <citation type="submission" date="2021-04" db="EMBL/GenBank/DDBJ databases">
        <title>The genome sequence of type strain Ideonella paludis KCTC 32238.</title>
        <authorList>
            <person name="Liu Y."/>
        </authorList>
    </citation>
    <scope>NUCLEOTIDE SEQUENCE [LARGE SCALE GENOMIC DNA]</scope>
    <source>
        <strain evidence="2 3">KCTC 32238</strain>
    </source>
</reference>
<gene>
    <name evidence="2" type="ORF">KAK11_09375</name>
</gene>
<dbReference type="InterPro" id="IPR039315">
    <property type="entry name" value="CheW"/>
</dbReference>
<keyword evidence="3" id="KW-1185">Reference proteome</keyword>
<dbReference type="SUPFAM" id="SSF50341">
    <property type="entry name" value="CheW-like"/>
    <property type="match status" value="1"/>
</dbReference>
<accession>A0ABS5DWM9</accession>
<name>A0ABS5DWM9_9BURK</name>
<dbReference type="Proteomes" id="UP000672097">
    <property type="component" value="Unassembled WGS sequence"/>
</dbReference>
<protein>
    <submittedName>
        <fullName evidence="2">Chemotaxis protein CheW</fullName>
    </submittedName>
</protein>
<dbReference type="InterPro" id="IPR002545">
    <property type="entry name" value="CheW-lke_dom"/>
</dbReference>
<dbReference type="PANTHER" id="PTHR22617">
    <property type="entry name" value="CHEMOTAXIS SENSOR HISTIDINE KINASE-RELATED"/>
    <property type="match status" value="1"/>
</dbReference>
<sequence length="182" mass="19716">MANKDALRDLQVRLANRLREAREQPRQVGWLAVECGGNGLLMPLAQAGEIHPLGRITKVPHAKPWLAGVANLRGELYAVVDLPVFLGLQESAKAAGPAQGQLVALNASLNLNAALRVDRLVGLRDPEHMKVEHSDAPRPGFVSAGWRDAQGRLWQALDLAQMANDPAFLDVAHRPQASAIKQ</sequence>
<dbReference type="Gene3D" id="2.40.50.180">
    <property type="entry name" value="CheA-289, Domain 4"/>
    <property type="match status" value="1"/>
</dbReference>
<organism evidence="2 3">
    <name type="scientific">Ideonella paludis</name>
    <dbReference type="NCBI Taxonomy" id="1233411"/>
    <lineage>
        <taxon>Bacteria</taxon>
        <taxon>Pseudomonadati</taxon>
        <taxon>Pseudomonadota</taxon>
        <taxon>Betaproteobacteria</taxon>
        <taxon>Burkholderiales</taxon>
        <taxon>Sphaerotilaceae</taxon>
        <taxon>Ideonella</taxon>
    </lineage>
</organism>
<comment type="caution">
    <text evidence="2">The sequence shown here is derived from an EMBL/GenBank/DDBJ whole genome shotgun (WGS) entry which is preliminary data.</text>
</comment>
<evidence type="ECO:0000313" key="3">
    <source>
        <dbReference type="Proteomes" id="UP000672097"/>
    </source>
</evidence>
<evidence type="ECO:0000259" key="1">
    <source>
        <dbReference type="PROSITE" id="PS50851"/>
    </source>
</evidence>
<feature type="domain" description="CheW-like" evidence="1">
    <location>
        <begin position="27"/>
        <end position="168"/>
    </location>
</feature>
<proteinExistence type="predicted"/>
<dbReference type="InterPro" id="IPR036061">
    <property type="entry name" value="CheW-like_dom_sf"/>
</dbReference>
<dbReference type="PANTHER" id="PTHR22617:SF43">
    <property type="entry name" value="PROTEIN PILI"/>
    <property type="match status" value="1"/>
</dbReference>
<dbReference type="Pfam" id="PF01584">
    <property type="entry name" value="CheW"/>
    <property type="match status" value="1"/>
</dbReference>
<dbReference type="PROSITE" id="PS50851">
    <property type="entry name" value="CHEW"/>
    <property type="match status" value="1"/>
</dbReference>
<dbReference type="RefSeq" id="WP_210808567.1">
    <property type="nucleotide sequence ID" value="NZ_JAGQDG010000003.1"/>
</dbReference>